<evidence type="ECO:0000313" key="4">
    <source>
        <dbReference type="Proteomes" id="UP000307087"/>
    </source>
</evidence>
<dbReference type="Pfam" id="PF01796">
    <property type="entry name" value="OB_ChsH2_C"/>
    <property type="match status" value="1"/>
</dbReference>
<dbReference type="InterPro" id="IPR052513">
    <property type="entry name" value="Thioester_dehydratase-like"/>
</dbReference>
<feature type="domain" description="ChsH2 rubredoxin-like zinc ribbon" evidence="2">
    <location>
        <begin position="29"/>
        <end position="59"/>
    </location>
</feature>
<dbReference type="Pfam" id="PF12172">
    <property type="entry name" value="zf-ChsH2"/>
    <property type="match status" value="1"/>
</dbReference>
<dbReference type="Proteomes" id="UP000307087">
    <property type="component" value="Unassembled WGS sequence"/>
</dbReference>
<evidence type="ECO:0000313" key="3">
    <source>
        <dbReference type="EMBL" id="THV14767.1"/>
    </source>
</evidence>
<evidence type="ECO:0000259" key="2">
    <source>
        <dbReference type="Pfam" id="PF12172"/>
    </source>
</evidence>
<accession>A0A4S8NDZ7</accession>
<keyword evidence="3" id="KW-0238">DNA-binding</keyword>
<dbReference type="InterPro" id="IPR022002">
    <property type="entry name" value="ChsH2_Znr"/>
</dbReference>
<sequence length="149" mass="16124">MTAEPTADSIGRRWVDDALFVDPTETSSPVLAGARCPRCATTTFPHQGGCPRCGGAEMERIALPTTGTLWSFTVQYFQPKTPFRSFEPFEPYGVGYVDLGDVCVEARLTVNDPDALALGMPMELVGLPVFADGDVRVDTFAFTPREVSA</sequence>
<dbReference type="PANTHER" id="PTHR34075">
    <property type="entry name" value="BLR3430 PROTEIN"/>
    <property type="match status" value="1"/>
</dbReference>
<dbReference type="SUPFAM" id="SSF50249">
    <property type="entry name" value="Nucleic acid-binding proteins"/>
    <property type="match status" value="1"/>
</dbReference>
<name>A0A4S8NDZ7_9ACTN</name>
<dbReference type="InterPro" id="IPR012340">
    <property type="entry name" value="NA-bd_OB-fold"/>
</dbReference>
<keyword evidence="4" id="KW-1185">Reference proteome</keyword>
<proteinExistence type="predicted"/>
<evidence type="ECO:0000259" key="1">
    <source>
        <dbReference type="Pfam" id="PF01796"/>
    </source>
</evidence>
<dbReference type="RefSeq" id="WP_136562529.1">
    <property type="nucleotide sequence ID" value="NZ_BAABLS010000008.1"/>
</dbReference>
<protein>
    <submittedName>
        <fullName evidence="3">DNA-binding protein</fullName>
    </submittedName>
</protein>
<organism evidence="3 4">
    <name type="scientific">Nocardioides caeni</name>
    <dbReference type="NCBI Taxonomy" id="574700"/>
    <lineage>
        <taxon>Bacteria</taxon>
        <taxon>Bacillati</taxon>
        <taxon>Actinomycetota</taxon>
        <taxon>Actinomycetes</taxon>
        <taxon>Propionibacteriales</taxon>
        <taxon>Nocardioidaceae</taxon>
        <taxon>Nocardioides</taxon>
    </lineage>
</organism>
<comment type="caution">
    <text evidence="3">The sequence shown here is derived from an EMBL/GenBank/DDBJ whole genome shotgun (WGS) entry which is preliminary data.</text>
</comment>
<feature type="domain" description="ChsH2 C-terminal OB-fold" evidence="1">
    <location>
        <begin position="62"/>
        <end position="125"/>
    </location>
</feature>
<gene>
    <name evidence="3" type="ORF">E9934_08955</name>
</gene>
<dbReference type="AlphaFoldDB" id="A0A4S8NDZ7"/>
<reference evidence="3 4" key="1">
    <citation type="journal article" date="2009" name="Int. J. Syst. Evol. Microbiol.">
        <title>Nocardioides caeni sp. nov., isolated from wastewater.</title>
        <authorList>
            <person name="Yoon J.H."/>
            <person name="Kang S.J."/>
            <person name="Park S."/>
            <person name="Kim W."/>
            <person name="Oh T.K."/>
        </authorList>
    </citation>
    <scope>NUCLEOTIDE SEQUENCE [LARGE SCALE GENOMIC DNA]</scope>
    <source>
        <strain evidence="3 4">DSM 23134</strain>
    </source>
</reference>
<dbReference type="PANTHER" id="PTHR34075:SF5">
    <property type="entry name" value="BLR3430 PROTEIN"/>
    <property type="match status" value="1"/>
</dbReference>
<dbReference type="GO" id="GO:0003677">
    <property type="term" value="F:DNA binding"/>
    <property type="evidence" value="ECO:0007669"/>
    <property type="project" value="UniProtKB-KW"/>
</dbReference>
<dbReference type="InterPro" id="IPR002878">
    <property type="entry name" value="ChsH2_C"/>
</dbReference>
<dbReference type="EMBL" id="STGW01000004">
    <property type="protein sequence ID" value="THV14767.1"/>
    <property type="molecule type" value="Genomic_DNA"/>
</dbReference>
<dbReference type="OrthoDB" id="4714412at2"/>